<keyword evidence="3" id="KW-0808">Transferase</keyword>
<comment type="similarity">
    <text evidence="1">Belongs to the antirestriction protein family.</text>
</comment>
<sequence>MPEYEGCFWHFIRLPEGGGYMMPDCGRVHLVHTENWFDRIVSAEAAGIILTSLAVNRRLVGLAEVVDSDQILEPEAGTGAILRAIREAAPLARCDSVELNADLVRHLRDNFPGVSVWQGDFLAYRPENRYSKIIMNPPFHHAQDIRHIQRAVTLLAPGGVTVICLNGPRQQSILKPLSDVWEPLPRGTFTYTDVSTALLRIAV</sequence>
<dbReference type="PROSITE" id="PS00092">
    <property type="entry name" value="N6_MTASE"/>
    <property type="match status" value="1"/>
</dbReference>
<dbReference type="GO" id="GO:0008757">
    <property type="term" value="F:S-adenosylmethionine-dependent methyltransferase activity"/>
    <property type="evidence" value="ECO:0007669"/>
    <property type="project" value="UniProtKB-ARBA"/>
</dbReference>
<dbReference type="Gene3D" id="3.40.50.150">
    <property type="entry name" value="Vaccinia Virus protein VP39"/>
    <property type="match status" value="1"/>
</dbReference>
<reference evidence="6 7" key="1">
    <citation type="submission" date="2016-05" db="EMBL/GenBank/DDBJ databases">
        <authorList>
            <consortium name="Pathogen Informatics"/>
        </authorList>
    </citation>
    <scope>NUCLEOTIDE SEQUENCE [LARGE SCALE GENOMIC DNA]</scope>
    <source>
        <strain evidence="6 7">2880STDY5682802</strain>
    </source>
</reference>
<dbReference type="GO" id="GO:0003676">
    <property type="term" value="F:nucleic acid binding"/>
    <property type="evidence" value="ECO:0007669"/>
    <property type="project" value="InterPro"/>
</dbReference>
<dbReference type="InterPro" id="IPR002052">
    <property type="entry name" value="DNA_methylase_N6_adenine_CS"/>
</dbReference>
<keyword evidence="2" id="KW-0489">Methyltransferase</keyword>
<dbReference type="EMBL" id="FLAC01000032">
    <property type="protein sequence ID" value="SAQ11838.1"/>
    <property type="molecule type" value="Genomic_DNA"/>
</dbReference>
<comment type="caution">
    <text evidence="6">The sequence shown here is derived from an EMBL/GenBank/DDBJ whole genome shotgun (WGS) entry which is preliminary data.</text>
</comment>
<evidence type="ECO:0000256" key="2">
    <source>
        <dbReference type="ARBA" id="ARBA00022603"/>
    </source>
</evidence>
<dbReference type="InterPro" id="IPR004914">
    <property type="entry name" value="Antirestrict"/>
</dbReference>
<evidence type="ECO:0000313" key="6">
    <source>
        <dbReference type="EMBL" id="SAQ11838.1"/>
    </source>
</evidence>
<dbReference type="InterPro" id="IPR007848">
    <property type="entry name" value="Small_mtfrase_dom"/>
</dbReference>
<dbReference type="InterPro" id="IPR029063">
    <property type="entry name" value="SAM-dependent_MTases_sf"/>
</dbReference>
<evidence type="ECO:0000256" key="1">
    <source>
        <dbReference type="ARBA" id="ARBA00008618"/>
    </source>
</evidence>
<dbReference type="Proteomes" id="UP000078124">
    <property type="component" value="Unassembled WGS sequence"/>
</dbReference>
<dbReference type="InterPro" id="IPR042297">
    <property type="entry name" value="Antirestriction_sf"/>
</dbReference>
<dbReference type="SUPFAM" id="SSF53335">
    <property type="entry name" value="S-adenosyl-L-methionine-dependent methyltransferases"/>
    <property type="match status" value="1"/>
</dbReference>
<dbReference type="Pfam" id="PF05175">
    <property type="entry name" value="MTS"/>
    <property type="match status" value="1"/>
</dbReference>
<gene>
    <name evidence="6" type="ORF">SAMEA2273876_05163</name>
</gene>
<proteinExistence type="inferred from homology"/>
<dbReference type="GO" id="GO:0008170">
    <property type="term" value="F:N-methyltransferase activity"/>
    <property type="evidence" value="ECO:0007669"/>
    <property type="project" value="UniProtKB-ARBA"/>
</dbReference>
<dbReference type="CDD" id="cd02440">
    <property type="entry name" value="AdoMet_MTases"/>
    <property type="match status" value="1"/>
</dbReference>
<dbReference type="Pfam" id="PF03230">
    <property type="entry name" value="Antirestrict"/>
    <property type="match status" value="1"/>
</dbReference>
<name>A0A8G2A2W0_RAOPL</name>
<dbReference type="Gene3D" id="3.30.70.3580">
    <property type="entry name" value="Antirestriction protein"/>
    <property type="match status" value="1"/>
</dbReference>
<evidence type="ECO:0000259" key="5">
    <source>
        <dbReference type="Pfam" id="PF05175"/>
    </source>
</evidence>
<organism evidence="6 7">
    <name type="scientific">Raoultella planticola</name>
    <name type="common">Klebsiella planticola</name>
    <dbReference type="NCBI Taxonomy" id="575"/>
    <lineage>
        <taxon>Bacteria</taxon>
        <taxon>Pseudomonadati</taxon>
        <taxon>Pseudomonadota</taxon>
        <taxon>Gammaproteobacteria</taxon>
        <taxon>Enterobacterales</taxon>
        <taxon>Enterobacteriaceae</taxon>
        <taxon>Klebsiella/Raoultella group</taxon>
        <taxon>Raoultella</taxon>
    </lineage>
</organism>
<protein>
    <submittedName>
        <fullName evidence="6">Putative antirestriction protein</fullName>
    </submittedName>
</protein>
<feature type="domain" description="Methyltransferase small" evidence="5">
    <location>
        <begin position="68"/>
        <end position="166"/>
    </location>
</feature>
<evidence type="ECO:0000313" key="7">
    <source>
        <dbReference type="Proteomes" id="UP000078124"/>
    </source>
</evidence>
<evidence type="ECO:0000256" key="4">
    <source>
        <dbReference type="ARBA" id="ARBA00022691"/>
    </source>
</evidence>
<accession>A0A8G2A2W0</accession>
<keyword evidence="4" id="KW-0949">S-adenosyl-L-methionine</keyword>
<dbReference type="AlphaFoldDB" id="A0A8G2A2W0"/>
<evidence type="ECO:0000256" key="3">
    <source>
        <dbReference type="ARBA" id="ARBA00022679"/>
    </source>
</evidence>
<dbReference type="GO" id="GO:0032259">
    <property type="term" value="P:methylation"/>
    <property type="evidence" value="ECO:0007669"/>
    <property type="project" value="UniProtKB-KW"/>
</dbReference>